<evidence type="ECO:0000313" key="2">
    <source>
        <dbReference type="Proteomes" id="UP000313645"/>
    </source>
</evidence>
<reference evidence="1 2" key="1">
    <citation type="submission" date="2019-02" db="EMBL/GenBank/DDBJ databases">
        <title>Marinobacter halodurans sp. nov., a marine bacterium isolated from sea tidal flat.</title>
        <authorList>
            <person name="Yoo Y."/>
            <person name="Lee D.W."/>
            <person name="Kim B.S."/>
            <person name="Kim J.-J."/>
        </authorList>
    </citation>
    <scope>NUCLEOTIDE SEQUENCE [LARGE SCALE GENOMIC DNA]</scope>
    <source>
        <strain evidence="1 2">YJ-S3-2</strain>
    </source>
</reference>
<organism evidence="1 2">
    <name type="scientific">Marinobacter halodurans</name>
    <dbReference type="NCBI Taxonomy" id="2528979"/>
    <lineage>
        <taxon>Bacteria</taxon>
        <taxon>Pseudomonadati</taxon>
        <taxon>Pseudomonadota</taxon>
        <taxon>Gammaproteobacteria</taxon>
        <taxon>Pseudomonadales</taxon>
        <taxon>Marinobacteraceae</taxon>
        <taxon>Marinobacter</taxon>
    </lineage>
</organism>
<proteinExistence type="predicted"/>
<protein>
    <submittedName>
        <fullName evidence="1">WD40 repeat domain-containing protein</fullName>
    </submittedName>
</protein>
<dbReference type="InterPro" id="IPR019775">
    <property type="entry name" value="WD40_repeat_CS"/>
</dbReference>
<accession>A0ABY1ZJG4</accession>
<dbReference type="SUPFAM" id="SSF101908">
    <property type="entry name" value="Putative isomerase YbhE"/>
    <property type="match status" value="1"/>
</dbReference>
<dbReference type="Gene3D" id="2.130.10.10">
    <property type="entry name" value="YVTN repeat-like/Quinoprotein amine dehydrogenase"/>
    <property type="match status" value="2"/>
</dbReference>
<dbReference type="InterPro" id="IPR015943">
    <property type="entry name" value="WD40/YVTN_repeat-like_dom_sf"/>
</dbReference>
<gene>
    <name evidence="1" type="ORF">EZI54_17465</name>
</gene>
<dbReference type="RefSeq" id="WP_131483162.1">
    <property type="nucleotide sequence ID" value="NZ_SJDL01000031.1"/>
</dbReference>
<keyword evidence="2" id="KW-1185">Reference proteome</keyword>
<comment type="caution">
    <text evidence="1">The sequence shown here is derived from an EMBL/GenBank/DDBJ whole genome shotgun (WGS) entry which is preliminary data.</text>
</comment>
<name>A0ABY1ZJG4_9GAMM</name>
<sequence length="362" mass="40588">MAADVSRDGQYALTSHRDNALVLWNLQTHEYRQLHDNANIYSAAFVQDSHQVLWQDLDNVVHVETIDGKELESFHHFPTYGHAMTRNRALYLSANQDWYLFAGRGGKRTPVLRDSDSPSFLGSHKLLNLTLSDSNNFLTAGAGPGGRGPIDAEHPPVRPEKEHPLFSEYKGVVLWSKRSLKPVAKFNGFDAKTHATLSPDGQWVVGADEAGKAYYWNTQKPEERHRFSSYALGIYLDDTPYELGDPRNWDDSGLIEPMAGVRDITLANAFIDHSDYFLRFGNNSHIAALFKTGNPWPQAYFDLGESPELVTYGSHYSRNTAIATSPQAGVLVIGHNDDGGISVYHFDGEKQTLKRIWVPGWD</sequence>
<evidence type="ECO:0000313" key="1">
    <source>
        <dbReference type="EMBL" id="TBW51308.1"/>
    </source>
</evidence>
<dbReference type="Proteomes" id="UP000313645">
    <property type="component" value="Unassembled WGS sequence"/>
</dbReference>
<dbReference type="EMBL" id="SJDL01000031">
    <property type="protein sequence ID" value="TBW51308.1"/>
    <property type="molecule type" value="Genomic_DNA"/>
</dbReference>
<dbReference type="PROSITE" id="PS00678">
    <property type="entry name" value="WD_REPEATS_1"/>
    <property type="match status" value="1"/>
</dbReference>